<dbReference type="InterPro" id="IPR029052">
    <property type="entry name" value="Metallo-depent_PP-like"/>
</dbReference>
<dbReference type="AlphaFoldDB" id="A0A150Q757"/>
<gene>
    <name evidence="3" type="ORF">BE15_17955</name>
</gene>
<dbReference type="Proteomes" id="UP000075260">
    <property type="component" value="Unassembled WGS sequence"/>
</dbReference>
<dbReference type="Pfam" id="PF00149">
    <property type="entry name" value="Metallophos"/>
    <property type="match status" value="1"/>
</dbReference>
<feature type="domain" description="Calcineurin-like phosphoesterase" evidence="2">
    <location>
        <begin position="48"/>
        <end position="258"/>
    </location>
</feature>
<dbReference type="GO" id="GO:0016787">
    <property type="term" value="F:hydrolase activity"/>
    <property type="evidence" value="ECO:0007669"/>
    <property type="project" value="InterPro"/>
</dbReference>
<dbReference type="SUPFAM" id="SSF56300">
    <property type="entry name" value="Metallo-dependent phosphatases"/>
    <property type="match status" value="1"/>
</dbReference>
<feature type="region of interest" description="Disordered" evidence="1">
    <location>
        <begin position="1"/>
        <end position="22"/>
    </location>
</feature>
<protein>
    <recommendedName>
        <fullName evidence="2">Calcineurin-like phosphoesterase domain-containing protein</fullName>
    </recommendedName>
</protein>
<dbReference type="EMBL" id="JEMA01000995">
    <property type="protein sequence ID" value="KYF63488.1"/>
    <property type="molecule type" value="Genomic_DNA"/>
</dbReference>
<evidence type="ECO:0000256" key="1">
    <source>
        <dbReference type="SAM" id="MobiDB-lite"/>
    </source>
</evidence>
<evidence type="ECO:0000259" key="2">
    <source>
        <dbReference type="Pfam" id="PF00149"/>
    </source>
</evidence>
<sequence>MADWAPRSNARRQSQGDGERAQFAQGEAGAFGYAGDVQRVVDLPERGRLIVATDFQGNVADFERIAEIFEQAAASRDGAVLVVTGDLVHGPELDEGEWPDYLGSFYRGDSVTLLKKARSLADRHPGRVHYLLGNHEHAHVGGPVVAKFFPDEAQRLEDLLGPEDTLAMRSWFRGWPFVAVAHTARMVMVHAAPHARIQSREDLERLPLDGFVDVPLTEMSLQGTLGALLWARSTSSERAHAFLRALDPDARVAVYGHDVARAGYATEREPLLCLSTSFGCYDGDKLYLEWDLAEPAESAADVAWRGLRALYPEAPRVHSEP</sequence>
<reference evidence="3 4" key="1">
    <citation type="submission" date="2014-02" db="EMBL/GenBank/DDBJ databases">
        <title>The small core and large imbalanced accessory genome model reveals a collaborative survival strategy of Sorangium cellulosum strains in nature.</title>
        <authorList>
            <person name="Han K."/>
            <person name="Peng R."/>
            <person name="Blom J."/>
            <person name="Li Y.-Z."/>
        </authorList>
    </citation>
    <scope>NUCLEOTIDE SEQUENCE [LARGE SCALE GENOMIC DNA]</scope>
    <source>
        <strain evidence="3 4">So0008-312</strain>
    </source>
</reference>
<evidence type="ECO:0000313" key="3">
    <source>
        <dbReference type="EMBL" id="KYF63488.1"/>
    </source>
</evidence>
<comment type="caution">
    <text evidence="3">The sequence shown here is derived from an EMBL/GenBank/DDBJ whole genome shotgun (WGS) entry which is preliminary data.</text>
</comment>
<dbReference type="Gene3D" id="3.60.21.10">
    <property type="match status" value="1"/>
</dbReference>
<accession>A0A150Q757</accession>
<name>A0A150Q757_SORCE</name>
<dbReference type="InterPro" id="IPR004843">
    <property type="entry name" value="Calcineurin-like_PHP"/>
</dbReference>
<proteinExistence type="predicted"/>
<evidence type="ECO:0000313" key="4">
    <source>
        <dbReference type="Proteomes" id="UP000075260"/>
    </source>
</evidence>
<organism evidence="3 4">
    <name type="scientific">Sorangium cellulosum</name>
    <name type="common">Polyangium cellulosum</name>
    <dbReference type="NCBI Taxonomy" id="56"/>
    <lineage>
        <taxon>Bacteria</taxon>
        <taxon>Pseudomonadati</taxon>
        <taxon>Myxococcota</taxon>
        <taxon>Polyangia</taxon>
        <taxon>Polyangiales</taxon>
        <taxon>Polyangiaceae</taxon>
        <taxon>Sorangium</taxon>
    </lineage>
</organism>